<feature type="transmembrane region" description="Helical" evidence="1">
    <location>
        <begin position="9"/>
        <end position="31"/>
    </location>
</feature>
<protein>
    <submittedName>
        <fullName evidence="2">YbaN family protein</fullName>
    </submittedName>
</protein>
<gene>
    <name evidence="2" type="ORF">P4706_08320</name>
</gene>
<dbReference type="PIRSF" id="PIRSF016789">
    <property type="entry name" value="DUF454"/>
    <property type="match status" value="1"/>
</dbReference>
<dbReference type="PANTHER" id="PTHR35813:SF1">
    <property type="entry name" value="INNER MEMBRANE PROTEIN YBAN"/>
    <property type="match status" value="1"/>
</dbReference>
<feature type="transmembrane region" description="Helical" evidence="1">
    <location>
        <begin position="88"/>
        <end position="112"/>
    </location>
</feature>
<dbReference type="Pfam" id="PF04304">
    <property type="entry name" value="DUF454"/>
    <property type="match status" value="1"/>
</dbReference>
<reference evidence="2 3" key="1">
    <citation type="submission" date="2023-03" db="EMBL/GenBank/DDBJ databases">
        <title>Bacillus Genome Sequencing.</title>
        <authorList>
            <person name="Dunlap C."/>
        </authorList>
    </citation>
    <scope>NUCLEOTIDE SEQUENCE [LARGE SCALE GENOMIC DNA]</scope>
    <source>
        <strain evidence="2 3">B-41290</strain>
    </source>
</reference>
<dbReference type="PANTHER" id="PTHR35813">
    <property type="entry name" value="INNER MEMBRANE PROTEIN YBAN"/>
    <property type="match status" value="1"/>
</dbReference>
<evidence type="ECO:0000313" key="3">
    <source>
        <dbReference type="Proteomes" id="UP001307168"/>
    </source>
</evidence>
<keyword evidence="1" id="KW-0812">Transmembrane</keyword>
<evidence type="ECO:0000313" key="2">
    <source>
        <dbReference type="EMBL" id="MEC0273078.1"/>
    </source>
</evidence>
<keyword evidence="1" id="KW-1133">Transmembrane helix</keyword>
<dbReference type="AlphaFoldDB" id="A0AAW9N3N3"/>
<sequence length="134" mass="15429">MTIKKVKSILFFLLGAISLLIGIAGTVLPVLPGGPFYLFAAFCFAKSSKSIEKWFKSTSLYEKYVEAFLQKKGMTRREKIRINLIADFFIVISVFYVDILLVKILLVVLALYKHYYFIKKIKTIDRNGTEKRAF</sequence>
<dbReference type="Proteomes" id="UP001307168">
    <property type="component" value="Unassembled WGS sequence"/>
</dbReference>
<dbReference type="GO" id="GO:0005886">
    <property type="term" value="C:plasma membrane"/>
    <property type="evidence" value="ECO:0007669"/>
    <property type="project" value="TreeGrafter"/>
</dbReference>
<dbReference type="RefSeq" id="WP_134784141.1">
    <property type="nucleotide sequence ID" value="NZ_JARNBH010000008.1"/>
</dbReference>
<keyword evidence="1" id="KW-0472">Membrane</keyword>
<comment type="caution">
    <text evidence="2">The sequence shown here is derived from an EMBL/GenBank/DDBJ whole genome shotgun (WGS) entry which is preliminary data.</text>
</comment>
<dbReference type="EMBL" id="JARNBH010000008">
    <property type="protein sequence ID" value="MEC0273078.1"/>
    <property type="molecule type" value="Genomic_DNA"/>
</dbReference>
<name>A0AAW9N3N3_9BACI</name>
<accession>A0AAW9N3N3</accession>
<proteinExistence type="predicted"/>
<dbReference type="InterPro" id="IPR007401">
    <property type="entry name" value="DUF454"/>
</dbReference>
<organism evidence="2 3">
    <name type="scientific">Peribacillus castrilensis</name>
    <dbReference type="NCBI Taxonomy" id="2897690"/>
    <lineage>
        <taxon>Bacteria</taxon>
        <taxon>Bacillati</taxon>
        <taxon>Bacillota</taxon>
        <taxon>Bacilli</taxon>
        <taxon>Bacillales</taxon>
        <taxon>Bacillaceae</taxon>
        <taxon>Peribacillus</taxon>
    </lineage>
</organism>
<keyword evidence="3" id="KW-1185">Reference proteome</keyword>
<evidence type="ECO:0000256" key="1">
    <source>
        <dbReference type="SAM" id="Phobius"/>
    </source>
</evidence>